<dbReference type="AlphaFoldDB" id="A0A8H2QRT3"/>
<dbReference type="RefSeq" id="WP_131748708.1">
    <property type="nucleotide sequence ID" value="NZ_CAACYI010000001.1"/>
</dbReference>
<accession>A0A8H2QRT3</accession>
<proteinExistence type="predicted"/>
<protein>
    <submittedName>
        <fullName evidence="1">Alanyl-tRNA synthetase</fullName>
    </submittedName>
</protein>
<keyword evidence="1" id="KW-0436">Ligase</keyword>
<dbReference type="EMBL" id="CAACYI010000001">
    <property type="protein sequence ID" value="VFB16181.1"/>
    <property type="molecule type" value="Genomic_DNA"/>
</dbReference>
<sequence length="375" mass="42917">MDKLDYTPYRKTLDLALQAREEENTYAVEDTIFLEKTPHYDQQLGQVGGAQVLDLQKSPEGYILHLANQAKNNLQEIDWQKRLRFMQLSLGRVLYSLAFNHLLDIPTLDYHIHDQHGQIVLDAQDIPFRSLDQVESLVNYTVLANLLVLQTKIDNGVLVRVGDYPLQKSMGPHLVRTGEVGESRIFDLKKVDQGIEISFISGQLAHENYVDLAKTMDNLAQILNCPVDKVPSKVKQLLLKKDHYRSEVKKTEKSKQNDLAQKLMAQASDFKGVKVIYKSISHVPFNDLKEASAQIMDQDDYLQLYGLPSPDQSQFLICLSKNRNEDLKEIYDGLKDSYKLEGGGNYLRVQGNVQSKYLPELMEKFLISFQTKIKQ</sequence>
<dbReference type="InterPro" id="IPR018163">
    <property type="entry name" value="Thr/Ala-tRNA-synth_IIc_edit"/>
</dbReference>
<keyword evidence="1" id="KW-0030">Aminoacyl-tRNA synthetase</keyword>
<organism evidence="1 2">
    <name type="scientific">Urinicoccus massiliensis</name>
    <dbReference type="NCBI Taxonomy" id="1723382"/>
    <lineage>
        <taxon>Bacteria</taxon>
        <taxon>Bacillati</taxon>
        <taxon>Bacillota</taxon>
        <taxon>Tissierellia</taxon>
        <taxon>Tissierellales</taxon>
        <taxon>Peptoniphilaceae</taxon>
        <taxon>Urinicoccus</taxon>
    </lineage>
</organism>
<dbReference type="SUPFAM" id="SSF55186">
    <property type="entry name" value="ThrRS/AlaRS common domain"/>
    <property type="match status" value="1"/>
</dbReference>
<evidence type="ECO:0000313" key="1">
    <source>
        <dbReference type="EMBL" id="VFB16181.1"/>
    </source>
</evidence>
<dbReference type="GO" id="GO:0004812">
    <property type="term" value="F:aminoacyl-tRNA ligase activity"/>
    <property type="evidence" value="ECO:0007669"/>
    <property type="project" value="UniProtKB-KW"/>
</dbReference>
<keyword evidence="2" id="KW-1185">Reference proteome</keyword>
<evidence type="ECO:0000313" key="2">
    <source>
        <dbReference type="Proteomes" id="UP000377798"/>
    </source>
</evidence>
<reference evidence="1 2" key="1">
    <citation type="submission" date="2019-02" db="EMBL/GenBank/DDBJ databases">
        <authorList>
            <consortium name="Pathogen Informatics"/>
        </authorList>
    </citation>
    <scope>NUCLEOTIDE SEQUENCE [LARGE SCALE GENOMIC DNA]</scope>
    <source>
        <strain evidence="1 2">3012STDY7089603</strain>
    </source>
</reference>
<name>A0A8H2QRT3_9FIRM</name>
<gene>
    <name evidence="1" type="ORF">NCTC13150_00699</name>
</gene>
<dbReference type="GO" id="GO:0000166">
    <property type="term" value="F:nucleotide binding"/>
    <property type="evidence" value="ECO:0007669"/>
    <property type="project" value="InterPro"/>
</dbReference>
<dbReference type="Proteomes" id="UP000377798">
    <property type="component" value="Unassembled WGS sequence"/>
</dbReference>
<dbReference type="Gene3D" id="3.30.980.10">
    <property type="entry name" value="Threonyl-trna Synthetase, Chain A, domain 2"/>
    <property type="match status" value="1"/>
</dbReference>
<comment type="caution">
    <text evidence="1">The sequence shown here is derived from an EMBL/GenBank/DDBJ whole genome shotgun (WGS) entry which is preliminary data.</text>
</comment>